<dbReference type="PANTHER" id="PTHR12526:SF635">
    <property type="entry name" value="GLYCOSYL TRANSFERASE GROUP 1"/>
    <property type="match status" value="1"/>
</dbReference>
<gene>
    <name evidence="4" type="ORF">AMK68_01995</name>
</gene>
<dbReference type="GO" id="GO:0016757">
    <property type="term" value="F:glycosyltransferase activity"/>
    <property type="evidence" value="ECO:0007669"/>
    <property type="project" value="InterPro"/>
</dbReference>
<protein>
    <recommendedName>
        <fullName evidence="6">Glycosyl transferase family 1 domain-containing protein</fullName>
    </recommendedName>
</protein>
<dbReference type="Gene3D" id="3.40.50.2000">
    <property type="entry name" value="Glycogen Phosphorylase B"/>
    <property type="match status" value="2"/>
</dbReference>
<sequence length="331" mass="35790">MPRLKRRPVTRGGRAAEHRSAAPGLRTSPGALRATIRLRRLIARLRPAIIHANSSRAHAYTVPAACRRWPVVWHARDLAPLGIAGWFLVRGANRVIAISRAVAKSLARHGDPARVTVIHNGIDAESISPDRIQGDRVRAELGLGAGQPLIGMVGQLVPWKRHPWFLEAAARIASAVPQARFAVAGGDLFGDHPDYESELRARARSLGVTERVRFLGHRADALQLIAACDVLLHPTECEPFGRVILEAMALAKPVVAANAAGPAEIIEHSLSGLLVAPGDIDKMAAAVVGLLQRPEERAPIGARAREQVVRNFSITQTVSRIETVYREVARG</sequence>
<evidence type="ECO:0000256" key="1">
    <source>
        <dbReference type="SAM" id="MobiDB-lite"/>
    </source>
</evidence>
<name>A0A0S7XP31_9BACT</name>
<dbReference type="CDD" id="cd03801">
    <property type="entry name" value="GT4_PimA-like"/>
    <property type="match status" value="1"/>
</dbReference>
<evidence type="ECO:0008006" key="6">
    <source>
        <dbReference type="Google" id="ProtNLM"/>
    </source>
</evidence>
<reference evidence="4 5" key="1">
    <citation type="journal article" date="2015" name="Microbiome">
        <title>Genomic resolution of linkages in carbon, nitrogen, and sulfur cycling among widespread estuary sediment bacteria.</title>
        <authorList>
            <person name="Baker B.J."/>
            <person name="Lazar C.S."/>
            <person name="Teske A.P."/>
            <person name="Dick G.J."/>
        </authorList>
    </citation>
    <scope>NUCLEOTIDE SEQUENCE [LARGE SCALE GENOMIC DNA]</scope>
    <source>
        <strain evidence="4">DG_56</strain>
    </source>
</reference>
<evidence type="ECO:0000313" key="4">
    <source>
        <dbReference type="EMBL" id="KPJ64257.1"/>
    </source>
</evidence>
<dbReference type="EMBL" id="LIZY01000034">
    <property type="protein sequence ID" value="KPJ64257.1"/>
    <property type="molecule type" value="Genomic_DNA"/>
</dbReference>
<organism evidence="4 5">
    <name type="scientific">candidate division KD3-62 bacterium DG_56</name>
    <dbReference type="NCBI Taxonomy" id="1704032"/>
    <lineage>
        <taxon>Bacteria</taxon>
        <taxon>candidate division KD3-62</taxon>
    </lineage>
</organism>
<feature type="domain" description="Glycosyl transferase family 1" evidence="2">
    <location>
        <begin position="138"/>
        <end position="306"/>
    </location>
</feature>
<proteinExistence type="predicted"/>
<dbReference type="InterPro" id="IPR001296">
    <property type="entry name" value="Glyco_trans_1"/>
</dbReference>
<feature type="domain" description="Glycosyltransferase subfamily 4-like N-terminal" evidence="3">
    <location>
        <begin position="18"/>
        <end position="125"/>
    </location>
</feature>
<dbReference type="Pfam" id="PF13439">
    <property type="entry name" value="Glyco_transf_4"/>
    <property type="match status" value="1"/>
</dbReference>
<dbReference type="Pfam" id="PF00534">
    <property type="entry name" value="Glycos_transf_1"/>
    <property type="match status" value="1"/>
</dbReference>
<dbReference type="AlphaFoldDB" id="A0A0S7XP31"/>
<dbReference type="Proteomes" id="UP000052020">
    <property type="component" value="Unassembled WGS sequence"/>
</dbReference>
<dbReference type="SUPFAM" id="SSF53756">
    <property type="entry name" value="UDP-Glycosyltransferase/glycogen phosphorylase"/>
    <property type="match status" value="1"/>
</dbReference>
<dbReference type="PANTHER" id="PTHR12526">
    <property type="entry name" value="GLYCOSYLTRANSFERASE"/>
    <property type="match status" value="1"/>
</dbReference>
<evidence type="ECO:0000259" key="2">
    <source>
        <dbReference type="Pfam" id="PF00534"/>
    </source>
</evidence>
<accession>A0A0S7XP31</accession>
<evidence type="ECO:0000259" key="3">
    <source>
        <dbReference type="Pfam" id="PF13439"/>
    </source>
</evidence>
<evidence type="ECO:0000313" key="5">
    <source>
        <dbReference type="Proteomes" id="UP000052020"/>
    </source>
</evidence>
<feature type="region of interest" description="Disordered" evidence="1">
    <location>
        <begin position="1"/>
        <end position="27"/>
    </location>
</feature>
<dbReference type="InterPro" id="IPR028098">
    <property type="entry name" value="Glyco_trans_4-like_N"/>
</dbReference>
<comment type="caution">
    <text evidence="4">The sequence shown here is derived from an EMBL/GenBank/DDBJ whole genome shotgun (WGS) entry which is preliminary data.</text>
</comment>